<protein>
    <submittedName>
        <fullName evidence="2">Uncharacterized protein</fullName>
    </submittedName>
</protein>
<dbReference type="AlphaFoldDB" id="A0A1Y1YPR2"/>
<dbReference type="STRING" id="1231657.A0A1Y1YPR2"/>
<evidence type="ECO:0000313" key="2">
    <source>
        <dbReference type="EMBL" id="ORY00018.1"/>
    </source>
</evidence>
<feature type="compositionally biased region" description="Basic residues" evidence="1">
    <location>
        <begin position="21"/>
        <end position="38"/>
    </location>
</feature>
<comment type="caution">
    <text evidence="2">The sequence shown here is derived from an EMBL/GenBank/DDBJ whole genome shotgun (WGS) entry which is preliminary data.</text>
</comment>
<feature type="compositionally biased region" description="Basic and acidic residues" evidence="1">
    <location>
        <begin position="172"/>
        <end position="204"/>
    </location>
</feature>
<gene>
    <name evidence="2" type="ORF">BCR34DRAFT_628067</name>
</gene>
<sequence length="204" mass="24203">MCLFKVRQEEDVVVPYRVVHDRRRSPSPSRRRHSTHRVSRTEVIRESRPQSSTYITVPAPQPYAIPAPQPVPVFVAEPPPPPPPAPPSHHGGHHYVEVSPRSSVTSHSPSRHSEYVVHERETRRERVRDYSPESSPRYEHFRYVEPAPEDRYEQYDRRRSRSRVRSRSRGYGYDDHDPRGSVRETRERITIIDDDGRRRKEYRR</sequence>
<feature type="compositionally biased region" description="Basic and acidic residues" evidence="1">
    <location>
        <begin position="111"/>
        <end position="157"/>
    </location>
</feature>
<accession>A0A1Y1YPR2</accession>
<feature type="compositionally biased region" description="Pro residues" evidence="1">
    <location>
        <begin position="59"/>
        <end position="87"/>
    </location>
</feature>
<feature type="compositionally biased region" description="Basic and acidic residues" evidence="1">
    <location>
        <begin position="39"/>
        <end position="48"/>
    </location>
</feature>
<proteinExistence type="predicted"/>
<organism evidence="2 3">
    <name type="scientific">Clohesyomyces aquaticus</name>
    <dbReference type="NCBI Taxonomy" id="1231657"/>
    <lineage>
        <taxon>Eukaryota</taxon>
        <taxon>Fungi</taxon>
        <taxon>Dikarya</taxon>
        <taxon>Ascomycota</taxon>
        <taxon>Pezizomycotina</taxon>
        <taxon>Dothideomycetes</taxon>
        <taxon>Pleosporomycetidae</taxon>
        <taxon>Pleosporales</taxon>
        <taxon>Lindgomycetaceae</taxon>
        <taxon>Clohesyomyces</taxon>
    </lineage>
</organism>
<feature type="region of interest" description="Disordered" evidence="1">
    <location>
        <begin position="21"/>
        <end position="204"/>
    </location>
</feature>
<keyword evidence="3" id="KW-1185">Reference proteome</keyword>
<name>A0A1Y1YPR2_9PLEO</name>
<evidence type="ECO:0000256" key="1">
    <source>
        <dbReference type="SAM" id="MobiDB-lite"/>
    </source>
</evidence>
<dbReference type="EMBL" id="MCFA01000189">
    <property type="protein sequence ID" value="ORY00018.1"/>
    <property type="molecule type" value="Genomic_DNA"/>
</dbReference>
<feature type="compositionally biased region" description="Low complexity" evidence="1">
    <location>
        <begin position="98"/>
        <end position="108"/>
    </location>
</feature>
<dbReference type="Proteomes" id="UP000193144">
    <property type="component" value="Unassembled WGS sequence"/>
</dbReference>
<feature type="compositionally biased region" description="Basic residues" evidence="1">
    <location>
        <begin position="158"/>
        <end position="168"/>
    </location>
</feature>
<evidence type="ECO:0000313" key="3">
    <source>
        <dbReference type="Proteomes" id="UP000193144"/>
    </source>
</evidence>
<reference evidence="2 3" key="1">
    <citation type="submission" date="2016-07" db="EMBL/GenBank/DDBJ databases">
        <title>Pervasive Adenine N6-methylation of Active Genes in Fungi.</title>
        <authorList>
            <consortium name="DOE Joint Genome Institute"/>
            <person name="Mondo S.J."/>
            <person name="Dannebaum R.O."/>
            <person name="Kuo R.C."/>
            <person name="Labutti K."/>
            <person name="Haridas S."/>
            <person name="Kuo A."/>
            <person name="Salamov A."/>
            <person name="Ahrendt S.R."/>
            <person name="Lipzen A."/>
            <person name="Sullivan W."/>
            <person name="Andreopoulos W.B."/>
            <person name="Clum A."/>
            <person name="Lindquist E."/>
            <person name="Daum C."/>
            <person name="Ramamoorthy G.K."/>
            <person name="Gryganskyi A."/>
            <person name="Culley D."/>
            <person name="Magnuson J.K."/>
            <person name="James T.Y."/>
            <person name="O'Malley M.A."/>
            <person name="Stajich J.E."/>
            <person name="Spatafora J.W."/>
            <person name="Visel A."/>
            <person name="Grigoriev I.V."/>
        </authorList>
    </citation>
    <scope>NUCLEOTIDE SEQUENCE [LARGE SCALE GENOMIC DNA]</scope>
    <source>
        <strain evidence="2 3">CBS 115471</strain>
    </source>
</reference>